<dbReference type="RefSeq" id="WP_343783404.1">
    <property type="nucleotide sequence ID" value="NZ_BAAACZ010000016.1"/>
</dbReference>
<protein>
    <recommendedName>
        <fullName evidence="1">Helix-turn-helix conjugative transposon-like domain-containing protein</fullName>
    </recommendedName>
</protein>
<dbReference type="Pfam" id="PF12645">
    <property type="entry name" value="HTH_16"/>
    <property type="match status" value="1"/>
</dbReference>
<sequence>MTNLGLYELTYKIKKDKEKDDAIMEIISLFEPKIKTKTKTLDVHTGEDLKQELTIEITKALKRFDLERAPNLTEYMKNKQHKEKEGDSCE</sequence>
<dbReference type="Proteomes" id="UP001500740">
    <property type="component" value="Unassembled WGS sequence"/>
</dbReference>
<proteinExistence type="predicted"/>
<evidence type="ECO:0000313" key="2">
    <source>
        <dbReference type="EMBL" id="GAA0464232.1"/>
    </source>
</evidence>
<reference evidence="3" key="1">
    <citation type="journal article" date="2019" name="Int. J. Syst. Evol. Microbiol.">
        <title>The Global Catalogue of Microorganisms (GCM) 10K type strain sequencing project: providing services to taxonomists for standard genome sequencing and annotation.</title>
        <authorList>
            <consortium name="The Broad Institute Genomics Platform"/>
            <consortium name="The Broad Institute Genome Sequencing Center for Infectious Disease"/>
            <person name="Wu L."/>
            <person name="Ma J."/>
        </authorList>
    </citation>
    <scope>NUCLEOTIDE SEQUENCE [LARGE SCALE GENOMIC DNA]</scope>
    <source>
        <strain evidence="3">JCM 14193</strain>
    </source>
</reference>
<accession>A0ABP3JXP3</accession>
<comment type="caution">
    <text evidence="2">The sequence shown here is derived from an EMBL/GenBank/DDBJ whole genome shotgun (WGS) entry which is preliminary data.</text>
</comment>
<evidence type="ECO:0000259" key="1">
    <source>
        <dbReference type="Pfam" id="PF12645"/>
    </source>
</evidence>
<dbReference type="InterPro" id="IPR024760">
    <property type="entry name" value="HTH_dom_conjug_TS-like"/>
</dbReference>
<evidence type="ECO:0000313" key="3">
    <source>
        <dbReference type="Proteomes" id="UP001500740"/>
    </source>
</evidence>
<feature type="domain" description="Helix-turn-helix conjugative transposon-like" evidence="1">
    <location>
        <begin position="20"/>
        <end position="65"/>
    </location>
</feature>
<organism evidence="2 3">
    <name type="scientific">Alkalibacillus silvisoli</name>
    <dbReference type="NCBI Taxonomy" id="392823"/>
    <lineage>
        <taxon>Bacteria</taxon>
        <taxon>Bacillati</taxon>
        <taxon>Bacillota</taxon>
        <taxon>Bacilli</taxon>
        <taxon>Bacillales</taxon>
        <taxon>Bacillaceae</taxon>
        <taxon>Alkalibacillus</taxon>
    </lineage>
</organism>
<keyword evidence="3" id="KW-1185">Reference proteome</keyword>
<gene>
    <name evidence="2" type="ORF">GCM10008935_19960</name>
</gene>
<name>A0ABP3JXP3_9BACI</name>
<dbReference type="EMBL" id="BAAACZ010000016">
    <property type="protein sequence ID" value="GAA0464232.1"/>
    <property type="molecule type" value="Genomic_DNA"/>
</dbReference>